<feature type="region of interest" description="Disordered" evidence="3">
    <location>
        <begin position="109"/>
        <end position="149"/>
    </location>
</feature>
<keyword evidence="2" id="KW-0067">ATP-binding</keyword>
<feature type="compositionally biased region" description="Polar residues" evidence="3">
    <location>
        <begin position="1"/>
        <end position="10"/>
    </location>
</feature>
<evidence type="ECO:0000256" key="2">
    <source>
        <dbReference type="ARBA" id="ARBA00022840"/>
    </source>
</evidence>
<feature type="compositionally biased region" description="Low complexity" evidence="3">
    <location>
        <begin position="112"/>
        <end position="126"/>
    </location>
</feature>
<dbReference type="RefSeq" id="XP_014670547.1">
    <property type="nucleotide sequence ID" value="XM_014815061.1"/>
</dbReference>
<feature type="compositionally biased region" description="Basic and acidic residues" evidence="3">
    <location>
        <begin position="12"/>
        <end position="28"/>
    </location>
</feature>
<dbReference type="PANTHER" id="PTHR23077:SF171">
    <property type="entry name" value="NUCLEAR VALOSIN-CONTAINING PROTEIN-LIKE"/>
    <property type="match status" value="1"/>
</dbReference>
<name>A0ABM1EEC6_PRICU</name>
<dbReference type="InterPro" id="IPR027417">
    <property type="entry name" value="P-loop_NTPase"/>
</dbReference>
<feature type="domain" description="AAA+ ATPase" evidence="4">
    <location>
        <begin position="312"/>
        <end position="450"/>
    </location>
</feature>
<keyword evidence="5" id="KW-1185">Reference proteome</keyword>
<feature type="compositionally biased region" description="Acidic residues" evidence="3">
    <location>
        <begin position="139"/>
        <end position="149"/>
    </location>
</feature>
<protein>
    <submittedName>
        <fullName evidence="6">Nuclear valosin-containing protein-like</fullName>
    </submittedName>
</protein>
<feature type="region of interest" description="Disordered" evidence="3">
    <location>
        <begin position="207"/>
        <end position="267"/>
    </location>
</feature>
<reference evidence="6" key="1">
    <citation type="submission" date="2025-08" db="UniProtKB">
        <authorList>
            <consortium name="RefSeq"/>
        </authorList>
    </citation>
    <scope>IDENTIFICATION</scope>
</reference>
<dbReference type="CDD" id="cd19530">
    <property type="entry name" value="RecA-like_NVL_r2-like"/>
    <property type="match status" value="1"/>
</dbReference>
<organism evidence="5 6">
    <name type="scientific">Priapulus caudatus</name>
    <name type="common">Priapulid worm</name>
    <dbReference type="NCBI Taxonomy" id="37621"/>
    <lineage>
        <taxon>Eukaryota</taxon>
        <taxon>Metazoa</taxon>
        <taxon>Ecdysozoa</taxon>
        <taxon>Scalidophora</taxon>
        <taxon>Priapulida</taxon>
        <taxon>Priapulimorpha</taxon>
        <taxon>Priapulimorphida</taxon>
        <taxon>Priapulidae</taxon>
        <taxon>Priapulus</taxon>
    </lineage>
</organism>
<dbReference type="Gene3D" id="1.10.8.60">
    <property type="match status" value="2"/>
</dbReference>
<dbReference type="SMART" id="SM00382">
    <property type="entry name" value="AAA"/>
    <property type="match status" value="2"/>
</dbReference>
<dbReference type="Gene3D" id="1.10.10.2010">
    <property type="match status" value="1"/>
</dbReference>
<proteinExistence type="predicted"/>
<dbReference type="GeneID" id="106811443"/>
<dbReference type="InterPro" id="IPR031996">
    <property type="entry name" value="NVL2_nucleolin-bd"/>
</dbReference>
<dbReference type="Proteomes" id="UP000695022">
    <property type="component" value="Unplaced"/>
</dbReference>
<dbReference type="SUPFAM" id="SSF52540">
    <property type="entry name" value="P-loop containing nucleoside triphosphate hydrolases"/>
    <property type="match status" value="2"/>
</dbReference>
<evidence type="ECO:0000256" key="1">
    <source>
        <dbReference type="ARBA" id="ARBA00022741"/>
    </source>
</evidence>
<evidence type="ECO:0000259" key="4">
    <source>
        <dbReference type="SMART" id="SM00382"/>
    </source>
</evidence>
<dbReference type="Pfam" id="PF17862">
    <property type="entry name" value="AAA_lid_3"/>
    <property type="match status" value="2"/>
</dbReference>
<sequence>MKRKNLSGQQGKPDHSSKKSNRCRERNNISDPKLIPRVKQYLEAHRTLKMIDITLMSQELQKMYSDYRRKKRNAFEKAVKNVYDLLCSTGEYRGIAHLEKQYLERKEKTHGVASSVASSVPHSNNASRDHSDITSGSESDAEGSPDPDVELVTYEDTNMMNKSITSLYQEKLQPSSLGPSTSSARQASDVDISAGFFIDTAGTRRRGDWTQRGATQEISVETRFGKQSGEQQKKSNTKKPDEEDEPQKKPKRRKLRADDEDEAKEKVATDIVQKSSVVFADVGGNGKTLEEVCKLLIHMKHPEVFDQLGVTPPRGILLHGPPGCGKTLLAHAIAGELDLPFIKVAATEMVSGVSGESEERLREIFEKAVNSAPCILFLDEIDAITPKRETASKEMERRIVSQLLACMDDLNNKSMVQVLILGATNRPDSLDPALRRAGRFDREVCMGIPDEDARISILQVLCKKLRLGAEFDFRHLARNTPGFVGADLMALSREAASHAVDRVFSKLEAEARDNERADKMADKMAEDAHAVETIPRKDANAVTPAAADIQSHGDDANAPTETADARGGAEGGEDVEMKTLSDAERTEVKPDQRVKPMEEASSAGLQSVLKWLREQPPLTAEQLESISITMDDFKVALKTVQPSAKREGFATIPDKTWDDVGALSDIRAELSMAILAPVRHPEQFAALGLTSAPGVLLIGPPGCGKTLLAKAIANESGINFISVKGPELLNMYVGESERAVRQCFQRARNSAPCVIFFDELDSLCPRRSDQSDSGSAIRVVNQLLTEMDGLEARKQVYIMGATNRPDIIDPAILRPGRLDKILYVGLPGPEDRVDILKTITKNGTLPPLADDVNLEEIAGGASADGFTGADLSSLVREASMFALKEFIGDQPEGATAAITSSAENVRVTKQHFSLSFSKVKPSVSTKDQLKYEMMRAMAQDNLG</sequence>
<gene>
    <name evidence="6" type="primary">LOC106811443</name>
</gene>
<feature type="compositionally biased region" description="Basic and acidic residues" evidence="3">
    <location>
        <begin position="575"/>
        <end position="598"/>
    </location>
</feature>
<dbReference type="InterPro" id="IPR003959">
    <property type="entry name" value="ATPase_AAA_core"/>
</dbReference>
<feature type="region of interest" description="Disordered" evidence="3">
    <location>
        <begin position="1"/>
        <end position="30"/>
    </location>
</feature>
<dbReference type="InterPro" id="IPR003960">
    <property type="entry name" value="ATPase_AAA_CS"/>
</dbReference>
<evidence type="ECO:0000256" key="3">
    <source>
        <dbReference type="SAM" id="MobiDB-lite"/>
    </source>
</evidence>
<dbReference type="PANTHER" id="PTHR23077">
    <property type="entry name" value="AAA-FAMILY ATPASE"/>
    <property type="match status" value="1"/>
</dbReference>
<dbReference type="InterPro" id="IPR041569">
    <property type="entry name" value="AAA_lid_3"/>
</dbReference>
<dbReference type="InterPro" id="IPR038100">
    <property type="entry name" value="NLV2_N_sf"/>
</dbReference>
<evidence type="ECO:0000313" key="6">
    <source>
        <dbReference type="RefSeq" id="XP_014670547.1"/>
    </source>
</evidence>
<dbReference type="InterPro" id="IPR050168">
    <property type="entry name" value="AAA_ATPase_domain"/>
</dbReference>
<dbReference type="CDD" id="cd19518">
    <property type="entry name" value="RecA-like_NVL_r1-like"/>
    <property type="match status" value="1"/>
</dbReference>
<dbReference type="Pfam" id="PF00004">
    <property type="entry name" value="AAA"/>
    <property type="match status" value="2"/>
</dbReference>
<keyword evidence="1" id="KW-0547">Nucleotide-binding</keyword>
<dbReference type="Gene3D" id="3.40.50.300">
    <property type="entry name" value="P-loop containing nucleotide triphosphate hydrolases"/>
    <property type="match status" value="2"/>
</dbReference>
<dbReference type="PROSITE" id="PS00674">
    <property type="entry name" value="AAA"/>
    <property type="match status" value="2"/>
</dbReference>
<dbReference type="InterPro" id="IPR003593">
    <property type="entry name" value="AAA+_ATPase"/>
</dbReference>
<feature type="region of interest" description="Disordered" evidence="3">
    <location>
        <begin position="531"/>
        <end position="600"/>
    </location>
</feature>
<dbReference type="Pfam" id="PF16725">
    <property type="entry name" value="Nucleolin_bd"/>
    <property type="match status" value="1"/>
</dbReference>
<feature type="domain" description="AAA+ ATPase" evidence="4">
    <location>
        <begin position="691"/>
        <end position="828"/>
    </location>
</feature>
<accession>A0ABM1EEC6</accession>
<evidence type="ECO:0000313" key="5">
    <source>
        <dbReference type="Proteomes" id="UP000695022"/>
    </source>
</evidence>